<dbReference type="Pfam" id="PF02558">
    <property type="entry name" value="ApbA"/>
    <property type="match status" value="1"/>
</dbReference>
<evidence type="ECO:0000259" key="7">
    <source>
        <dbReference type="Pfam" id="PF08546"/>
    </source>
</evidence>
<evidence type="ECO:0000256" key="3">
    <source>
        <dbReference type="ARBA" id="ARBA00023002"/>
    </source>
</evidence>
<keyword evidence="3 4" id="KW-0560">Oxidoreductase</keyword>
<protein>
    <recommendedName>
        <fullName evidence="4">2-dehydropantoate 2-reductase</fullName>
        <ecNumber evidence="4">1.1.1.169</ecNumber>
    </recommendedName>
    <alternativeName>
        <fullName evidence="4">Ketopantoate reductase</fullName>
    </alternativeName>
</protein>
<sequence length="323" mass="34222">MSSSAPSARTAVIGGGAVGGLIAAFAREAGHDVTLCLRAPLEELTLSTSGEVLRPDLRFATAPDQVARHDWVFLTTKAQDTQGAAGWLDALCGPSTVVAVVQNGIDHVERVAPLLPDGAEALPTLAYMAVERVAPGRIVHHFSSELHVPEGRSAERLQELLAGSRLTVRGVADFRTAAWRKLFTNVAANPLTALLLQRMHILGDEEMRARAEEILMEALAVAQAEGARVDEGDVRRALRANLAVGPDGGTSTFYDRLAGRPMEHEHITGAVVRAADRHGMAAPLNRLLLTMLRAADRELRERSSGASEASSGDAEGSSGVLEG</sequence>
<comment type="function">
    <text evidence="4">Catalyzes the NADPH-dependent reduction of ketopantoate into pantoic acid.</text>
</comment>
<dbReference type="Gene3D" id="3.40.50.720">
    <property type="entry name" value="NAD(P)-binding Rossmann-like Domain"/>
    <property type="match status" value="1"/>
</dbReference>
<reference evidence="8" key="1">
    <citation type="submission" date="2022-03" db="EMBL/GenBank/DDBJ databases">
        <authorList>
            <person name="Santos J.D.N."/>
            <person name="Kallscheuer N."/>
            <person name="Jogler C."/>
            <person name="Lage O.M."/>
        </authorList>
    </citation>
    <scope>NUCLEOTIDE SEQUENCE</scope>
    <source>
        <strain evidence="8">M600PL45_2</strain>
    </source>
</reference>
<evidence type="ECO:0000256" key="4">
    <source>
        <dbReference type="RuleBase" id="RU362068"/>
    </source>
</evidence>
<dbReference type="Gene3D" id="1.10.1040.10">
    <property type="entry name" value="N-(1-d-carboxylethyl)-l-norvaline Dehydrogenase, domain 2"/>
    <property type="match status" value="1"/>
</dbReference>
<dbReference type="InterPro" id="IPR003710">
    <property type="entry name" value="ApbA"/>
</dbReference>
<evidence type="ECO:0000256" key="2">
    <source>
        <dbReference type="ARBA" id="ARBA00022857"/>
    </source>
</evidence>
<accession>A0ABS9T559</accession>
<dbReference type="Pfam" id="PF08546">
    <property type="entry name" value="ApbA_C"/>
    <property type="match status" value="1"/>
</dbReference>
<dbReference type="EC" id="1.1.1.169" evidence="4"/>
<gene>
    <name evidence="8" type="ORF">MMA15_25875</name>
</gene>
<dbReference type="EMBL" id="JAKWJU010000002">
    <property type="protein sequence ID" value="MCH6163700.1"/>
    <property type="molecule type" value="Genomic_DNA"/>
</dbReference>
<organism evidence="8 9">
    <name type="scientific">Streptomyces marispadix</name>
    <dbReference type="NCBI Taxonomy" id="2922868"/>
    <lineage>
        <taxon>Bacteria</taxon>
        <taxon>Bacillati</taxon>
        <taxon>Actinomycetota</taxon>
        <taxon>Actinomycetes</taxon>
        <taxon>Kitasatosporales</taxon>
        <taxon>Streptomycetaceae</taxon>
        <taxon>Streptomyces</taxon>
    </lineage>
</organism>
<dbReference type="Proteomes" id="UP001166784">
    <property type="component" value="Unassembled WGS sequence"/>
</dbReference>
<keyword evidence="9" id="KW-1185">Reference proteome</keyword>
<comment type="similarity">
    <text evidence="1 4">Belongs to the ketopantoate reductase family.</text>
</comment>
<dbReference type="InterPro" id="IPR013332">
    <property type="entry name" value="KPR_N"/>
</dbReference>
<dbReference type="InterPro" id="IPR051402">
    <property type="entry name" value="KPR-Related"/>
</dbReference>
<proteinExistence type="inferred from homology"/>
<dbReference type="PANTHER" id="PTHR21708:SF26">
    <property type="entry name" value="2-DEHYDROPANTOATE 2-REDUCTASE"/>
    <property type="match status" value="1"/>
</dbReference>
<dbReference type="InterPro" id="IPR008927">
    <property type="entry name" value="6-PGluconate_DH-like_C_sf"/>
</dbReference>
<feature type="domain" description="Ketopantoate reductase N-terminal" evidence="6">
    <location>
        <begin position="11"/>
        <end position="150"/>
    </location>
</feature>
<dbReference type="InterPro" id="IPR013328">
    <property type="entry name" value="6PGD_dom2"/>
</dbReference>
<comment type="pathway">
    <text evidence="4">Cofactor biosynthesis; (R)-pantothenate biosynthesis; (R)-pantoate from 3-methyl-2-oxobutanoate: step 2/2.</text>
</comment>
<dbReference type="PANTHER" id="PTHR21708">
    <property type="entry name" value="PROBABLE 2-DEHYDROPANTOATE 2-REDUCTASE"/>
    <property type="match status" value="1"/>
</dbReference>
<evidence type="ECO:0000256" key="1">
    <source>
        <dbReference type="ARBA" id="ARBA00007870"/>
    </source>
</evidence>
<dbReference type="GO" id="GO:0008677">
    <property type="term" value="F:2-dehydropantoate 2-reductase activity"/>
    <property type="evidence" value="ECO:0007669"/>
    <property type="project" value="UniProtKB-EC"/>
</dbReference>
<evidence type="ECO:0000256" key="5">
    <source>
        <dbReference type="SAM" id="MobiDB-lite"/>
    </source>
</evidence>
<dbReference type="SUPFAM" id="SSF48179">
    <property type="entry name" value="6-phosphogluconate dehydrogenase C-terminal domain-like"/>
    <property type="match status" value="1"/>
</dbReference>
<comment type="catalytic activity">
    <reaction evidence="4">
        <text>(R)-pantoate + NADP(+) = 2-dehydropantoate + NADPH + H(+)</text>
        <dbReference type="Rhea" id="RHEA:16233"/>
        <dbReference type="ChEBI" id="CHEBI:11561"/>
        <dbReference type="ChEBI" id="CHEBI:15378"/>
        <dbReference type="ChEBI" id="CHEBI:15980"/>
        <dbReference type="ChEBI" id="CHEBI:57783"/>
        <dbReference type="ChEBI" id="CHEBI:58349"/>
        <dbReference type="EC" id="1.1.1.169"/>
    </reaction>
</comment>
<name>A0ABS9T559_9ACTN</name>
<dbReference type="RefSeq" id="WP_241062569.1">
    <property type="nucleotide sequence ID" value="NZ_JAKWJU010000002.1"/>
</dbReference>
<dbReference type="NCBIfam" id="TIGR00745">
    <property type="entry name" value="apbA_panE"/>
    <property type="match status" value="1"/>
</dbReference>
<dbReference type="NCBIfam" id="NF005091">
    <property type="entry name" value="PRK06522.2-2"/>
    <property type="match status" value="1"/>
</dbReference>
<evidence type="ECO:0000313" key="8">
    <source>
        <dbReference type="EMBL" id="MCH6163700.1"/>
    </source>
</evidence>
<keyword evidence="4" id="KW-0566">Pantothenate biosynthesis</keyword>
<evidence type="ECO:0000259" key="6">
    <source>
        <dbReference type="Pfam" id="PF02558"/>
    </source>
</evidence>
<dbReference type="InterPro" id="IPR036291">
    <property type="entry name" value="NAD(P)-bd_dom_sf"/>
</dbReference>
<comment type="caution">
    <text evidence="8">The sequence shown here is derived from an EMBL/GenBank/DDBJ whole genome shotgun (WGS) entry which is preliminary data.</text>
</comment>
<dbReference type="InterPro" id="IPR013752">
    <property type="entry name" value="KPA_reductase"/>
</dbReference>
<keyword evidence="2 4" id="KW-0521">NADP</keyword>
<feature type="region of interest" description="Disordered" evidence="5">
    <location>
        <begin position="299"/>
        <end position="323"/>
    </location>
</feature>
<feature type="compositionally biased region" description="Low complexity" evidence="5">
    <location>
        <begin position="304"/>
        <end position="323"/>
    </location>
</feature>
<reference evidence="8" key="2">
    <citation type="journal article" date="2023" name="Int. J. Syst. Evol. Microbiol.">
        <title>Streptomyces marispadix sp. nov., isolated from marine beach sediment of the Northern Coast of Portugal.</title>
        <authorList>
            <person name="dos Santos J.D.N."/>
            <person name="Vitorino I.R."/>
            <person name="Kallscheuer N."/>
            <person name="Srivastava A."/>
            <person name="Krautwurst S."/>
            <person name="Marz M."/>
            <person name="Jogler C."/>
            <person name="Lobo Da Cunha A."/>
            <person name="Catita J."/>
            <person name="Goncalves H."/>
            <person name="Gonzalez I."/>
            <person name="Reyes F."/>
            <person name="Lage O.M."/>
        </authorList>
    </citation>
    <scope>NUCLEOTIDE SEQUENCE</scope>
    <source>
        <strain evidence="8">M600PL45_2</strain>
    </source>
</reference>
<dbReference type="SUPFAM" id="SSF51735">
    <property type="entry name" value="NAD(P)-binding Rossmann-fold domains"/>
    <property type="match status" value="1"/>
</dbReference>
<evidence type="ECO:0000313" key="9">
    <source>
        <dbReference type="Proteomes" id="UP001166784"/>
    </source>
</evidence>
<feature type="domain" description="Ketopantoate reductase C-terminal" evidence="7">
    <location>
        <begin position="173"/>
        <end position="294"/>
    </location>
</feature>